<dbReference type="AlphaFoldDB" id="A0AAQ3TIS4"/>
<dbReference type="PANTHER" id="PTHR47165">
    <property type="entry name" value="OS03G0429900 PROTEIN"/>
    <property type="match status" value="1"/>
</dbReference>
<dbReference type="InterPro" id="IPR012340">
    <property type="entry name" value="NA-bd_OB-fold"/>
</dbReference>
<feature type="compositionally biased region" description="Polar residues" evidence="1">
    <location>
        <begin position="380"/>
        <end position="399"/>
    </location>
</feature>
<protein>
    <submittedName>
        <fullName evidence="2">Uncharacterized protein</fullName>
    </submittedName>
</protein>
<evidence type="ECO:0000313" key="3">
    <source>
        <dbReference type="Proteomes" id="UP001341281"/>
    </source>
</evidence>
<name>A0AAQ3TIS4_PASNO</name>
<sequence>MFVVGASYRALFEVVAARCSLEYAGFVSEVAEDGTLFCGVELVLPAPAACGSGGTVFFWSPVQTTLCGAYEQASLQAVSYLQSVYGFLVVDYRGWFGIEGLLVRWLVWVLELLGLRPFSVFVKEMCLYLVKKCWPSAIGPHVYASFVSFVLTFVLLPSLHPRDRNTAIRGNSMYAEIPTAEVQRKSPLVEEGKIYIISRFQVDPVAEDAVAMPELVYHITPFAQLEQRAGDQSRFTEPVNYLVLDVIRVLVEVSDTKVVRLTGKRAPTVTRDIIPYPFYISYQYKYKLAFVATDGTAEAQMVAFADVAARIIGKPVQQLMRAGRPIEEYPPNITAVLAMKFTFAVMLTDQSFDKPDKNYRVLSVLATRGRQTPVPRSVITAGTSKAQPQIIGSHQQQGTLEGETLEASAETDVPTGEPAQQIAPALPQTTSEKAKIATQPSQHAPAASNVQTTPFDKNRPALSSKKDMAKTSAAKNVRTTARRKLTFSEDAAPEMFTQIWILRLQHGAENNRNTDRSWIAKPCTLS</sequence>
<evidence type="ECO:0000313" key="2">
    <source>
        <dbReference type="EMBL" id="WVZ73681.1"/>
    </source>
</evidence>
<dbReference type="Gene3D" id="2.40.50.140">
    <property type="entry name" value="Nucleic acid-binding proteins"/>
    <property type="match status" value="1"/>
</dbReference>
<feature type="compositionally biased region" description="Basic and acidic residues" evidence="1">
    <location>
        <begin position="456"/>
        <end position="469"/>
    </location>
</feature>
<dbReference type="EMBL" id="CP144749">
    <property type="protein sequence ID" value="WVZ73681.1"/>
    <property type="molecule type" value="Genomic_DNA"/>
</dbReference>
<dbReference type="SUPFAM" id="SSF50249">
    <property type="entry name" value="Nucleic acid-binding proteins"/>
    <property type="match status" value="1"/>
</dbReference>
<accession>A0AAQ3TIS4</accession>
<feature type="compositionally biased region" description="Polar residues" evidence="1">
    <location>
        <begin position="438"/>
        <end position="455"/>
    </location>
</feature>
<gene>
    <name evidence="2" type="ORF">U9M48_021963</name>
</gene>
<dbReference type="Proteomes" id="UP001341281">
    <property type="component" value="Chromosome 05"/>
</dbReference>
<evidence type="ECO:0000256" key="1">
    <source>
        <dbReference type="SAM" id="MobiDB-lite"/>
    </source>
</evidence>
<reference evidence="2 3" key="1">
    <citation type="submission" date="2024-02" db="EMBL/GenBank/DDBJ databases">
        <title>High-quality chromosome-scale genome assembly of Pensacola bahiagrass (Paspalum notatum Flugge var. saurae).</title>
        <authorList>
            <person name="Vega J.M."/>
            <person name="Podio M."/>
            <person name="Orjuela J."/>
            <person name="Siena L.A."/>
            <person name="Pessino S.C."/>
            <person name="Combes M.C."/>
            <person name="Mariac C."/>
            <person name="Albertini E."/>
            <person name="Pupilli F."/>
            <person name="Ortiz J.P.A."/>
            <person name="Leblanc O."/>
        </authorList>
    </citation>
    <scope>NUCLEOTIDE SEQUENCE [LARGE SCALE GENOMIC DNA]</scope>
    <source>
        <strain evidence="2">R1</strain>
        <tissue evidence="2">Leaf</tissue>
    </source>
</reference>
<feature type="region of interest" description="Disordered" evidence="1">
    <location>
        <begin position="380"/>
        <end position="476"/>
    </location>
</feature>
<organism evidence="2 3">
    <name type="scientific">Paspalum notatum var. saurae</name>
    <dbReference type="NCBI Taxonomy" id="547442"/>
    <lineage>
        <taxon>Eukaryota</taxon>
        <taxon>Viridiplantae</taxon>
        <taxon>Streptophyta</taxon>
        <taxon>Embryophyta</taxon>
        <taxon>Tracheophyta</taxon>
        <taxon>Spermatophyta</taxon>
        <taxon>Magnoliopsida</taxon>
        <taxon>Liliopsida</taxon>
        <taxon>Poales</taxon>
        <taxon>Poaceae</taxon>
        <taxon>PACMAD clade</taxon>
        <taxon>Panicoideae</taxon>
        <taxon>Andropogonodae</taxon>
        <taxon>Paspaleae</taxon>
        <taxon>Paspalinae</taxon>
        <taxon>Paspalum</taxon>
    </lineage>
</organism>
<proteinExistence type="predicted"/>
<keyword evidence="3" id="KW-1185">Reference proteome</keyword>
<dbReference type="PANTHER" id="PTHR47165:SF3">
    <property type="entry name" value="RETROTRANSPOSON-LIKE PROTEIN"/>
    <property type="match status" value="1"/>
</dbReference>